<dbReference type="RefSeq" id="WP_014796816.1">
    <property type="nucleotide sequence ID" value="NC_018018.1"/>
</dbReference>
<gene>
    <name evidence="1" type="ordered locus">Fleli_0903</name>
</gene>
<dbReference type="EMBL" id="CP003345">
    <property type="protein sequence ID" value="AFM03358.1"/>
    <property type="molecule type" value="Genomic_DNA"/>
</dbReference>
<dbReference type="AlphaFoldDB" id="I4AHC3"/>
<name>I4AHC3_BERLS</name>
<dbReference type="HOGENOM" id="CLU_2665726_0_0_10"/>
<evidence type="ECO:0000313" key="1">
    <source>
        <dbReference type="EMBL" id="AFM03358.1"/>
    </source>
</evidence>
<dbReference type="Proteomes" id="UP000006054">
    <property type="component" value="Chromosome"/>
</dbReference>
<sequence length="75" mass="8252">MKSLKEKFGKFSVSQKEAKSITGGLKTPYTPALPDPGVSWCCKVQVGYRETAQQCNLSSRTPADNPNCFLVGRRD</sequence>
<accession>I4AHC3</accession>
<reference evidence="2" key="1">
    <citation type="submission" date="2012-06" db="EMBL/GenBank/DDBJ databases">
        <title>The complete genome of Flexibacter litoralis DSM 6794.</title>
        <authorList>
            <person name="Lucas S."/>
            <person name="Copeland A."/>
            <person name="Lapidus A."/>
            <person name="Glavina del Rio T."/>
            <person name="Dalin E."/>
            <person name="Tice H."/>
            <person name="Bruce D."/>
            <person name="Goodwin L."/>
            <person name="Pitluck S."/>
            <person name="Peters L."/>
            <person name="Ovchinnikova G."/>
            <person name="Lu M."/>
            <person name="Kyrpides N."/>
            <person name="Mavromatis K."/>
            <person name="Ivanova N."/>
            <person name="Brettin T."/>
            <person name="Detter J.C."/>
            <person name="Han C."/>
            <person name="Larimer F."/>
            <person name="Land M."/>
            <person name="Hauser L."/>
            <person name="Markowitz V."/>
            <person name="Cheng J.-F."/>
            <person name="Hugenholtz P."/>
            <person name="Woyke T."/>
            <person name="Wu D."/>
            <person name="Spring S."/>
            <person name="Lang E."/>
            <person name="Kopitz M."/>
            <person name="Brambilla E."/>
            <person name="Klenk H.-P."/>
            <person name="Eisen J.A."/>
        </authorList>
    </citation>
    <scope>NUCLEOTIDE SEQUENCE [LARGE SCALE GENOMIC DNA]</scope>
    <source>
        <strain evidence="2">ATCC 23117 / DSM 6794 / NBRC 15988 / NCIMB 1366 / Sio-4</strain>
    </source>
</reference>
<evidence type="ECO:0000313" key="2">
    <source>
        <dbReference type="Proteomes" id="UP000006054"/>
    </source>
</evidence>
<proteinExistence type="predicted"/>
<protein>
    <submittedName>
        <fullName evidence="1">Uncharacterized protein</fullName>
    </submittedName>
</protein>
<dbReference type="STRING" id="880071.Fleli_0903"/>
<organism evidence="1 2">
    <name type="scientific">Bernardetia litoralis (strain ATCC 23117 / DSM 6794 / NBRC 15988 / NCIMB 1366 / Fx l1 / Sio-4)</name>
    <name type="common">Flexibacter litoralis</name>
    <dbReference type="NCBI Taxonomy" id="880071"/>
    <lineage>
        <taxon>Bacteria</taxon>
        <taxon>Pseudomonadati</taxon>
        <taxon>Bacteroidota</taxon>
        <taxon>Cytophagia</taxon>
        <taxon>Cytophagales</taxon>
        <taxon>Bernardetiaceae</taxon>
        <taxon>Bernardetia</taxon>
    </lineage>
</organism>
<dbReference type="KEGG" id="fli:Fleli_0903"/>
<keyword evidence="2" id="KW-1185">Reference proteome</keyword>